<dbReference type="EMBL" id="LAZR01059203">
    <property type="protein sequence ID" value="KKK68297.1"/>
    <property type="molecule type" value="Genomic_DNA"/>
</dbReference>
<keyword evidence="1" id="KW-0597">Phosphoprotein</keyword>
<gene>
    <name evidence="5" type="ORF">LCGC14_2945480</name>
</gene>
<keyword evidence="2" id="KW-0902">Two-component regulatory system</keyword>
<feature type="non-terminal residue" evidence="5">
    <location>
        <position position="1"/>
    </location>
</feature>
<dbReference type="PANTHER" id="PTHR45339:SF1">
    <property type="entry name" value="HYBRID SIGNAL TRANSDUCTION HISTIDINE KINASE J"/>
    <property type="match status" value="1"/>
</dbReference>
<accession>A0A0F8XGK0</accession>
<feature type="non-terminal residue" evidence="5">
    <location>
        <position position="376"/>
    </location>
</feature>
<dbReference type="InterPro" id="IPR036097">
    <property type="entry name" value="HisK_dim/P_sf"/>
</dbReference>
<name>A0A0F8XGK0_9ZZZZ</name>
<dbReference type="SUPFAM" id="SSF47384">
    <property type="entry name" value="Homodimeric domain of signal transducing histidine kinase"/>
    <property type="match status" value="1"/>
</dbReference>
<dbReference type="InterPro" id="IPR003661">
    <property type="entry name" value="HisK_dim/P_dom"/>
</dbReference>
<dbReference type="Pfam" id="PF00512">
    <property type="entry name" value="HisKA"/>
    <property type="match status" value="1"/>
</dbReference>
<evidence type="ECO:0000313" key="5">
    <source>
        <dbReference type="EMBL" id="KKK68297.1"/>
    </source>
</evidence>
<evidence type="ECO:0000256" key="1">
    <source>
        <dbReference type="ARBA" id="ARBA00022553"/>
    </source>
</evidence>
<dbReference type="AlphaFoldDB" id="A0A0F8XGK0"/>
<dbReference type="CDD" id="cd00082">
    <property type="entry name" value="HisKA"/>
    <property type="match status" value="1"/>
</dbReference>
<comment type="caution">
    <text evidence="5">The sequence shown here is derived from an EMBL/GenBank/DDBJ whole genome shotgun (WGS) entry which is preliminary data.</text>
</comment>
<evidence type="ECO:0000256" key="2">
    <source>
        <dbReference type="ARBA" id="ARBA00023012"/>
    </source>
</evidence>
<dbReference type="Gene3D" id="1.10.287.130">
    <property type="match status" value="1"/>
</dbReference>
<evidence type="ECO:0000259" key="4">
    <source>
        <dbReference type="Pfam" id="PF00512"/>
    </source>
</evidence>
<reference evidence="5" key="1">
    <citation type="journal article" date="2015" name="Nature">
        <title>Complex archaea that bridge the gap between prokaryotes and eukaryotes.</title>
        <authorList>
            <person name="Spang A."/>
            <person name="Saw J.H."/>
            <person name="Jorgensen S.L."/>
            <person name="Zaremba-Niedzwiedzka K."/>
            <person name="Martijn J."/>
            <person name="Lind A.E."/>
            <person name="van Eijk R."/>
            <person name="Schleper C."/>
            <person name="Guy L."/>
            <person name="Ettema T.J."/>
        </authorList>
    </citation>
    <scope>NUCLEOTIDE SEQUENCE</scope>
</reference>
<evidence type="ECO:0000256" key="3">
    <source>
        <dbReference type="SAM" id="Coils"/>
    </source>
</evidence>
<keyword evidence="3" id="KW-0175">Coiled coil</keyword>
<dbReference type="GO" id="GO:0000155">
    <property type="term" value="F:phosphorelay sensor kinase activity"/>
    <property type="evidence" value="ECO:0007669"/>
    <property type="project" value="InterPro"/>
</dbReference>
<feature type="domain" description="Signal transduction histidine kinase dimerisation/phosphoacceptor" evidence="4">
    <location>
        <begin position="332"/>
        <end position="376"/>
    </location>
</feature>
<organism evidence="5">
    <name type="scientific">marine sediment metagenome</name>
    <dbReference type="NCBI Taxonomy" id="412755"/>
    <lineage>
        <taxon>unclassified sequences</taxon>
        <taxon>metagenomes</taxon>
        <taxon>ecological metagenomes</taxon>
    </lineage>
</organism>
<sequence>QYMAELEQVRDSTQLKMVKVSEHLEEYLRNIRTILRFISLNDDVVSMTRGSHDYIKAIYEDTYERLLLSEVYVIKRDFDGTHRPFMTFEHGDEEHTVEELHDLESEEYEHETQVKQIQRFVQNPALEVQISSPGELCVSKSGVVYSVPVRSQGELVGIVAGMIPEENISEVLETIDCHEMVLLFNEQGDSFTCQDMDEQTRAWCRAQLSKQGLGELLKGRRESSEVGKYHVTVTEVNFDDGQEWYLVFMHDEAAHLQTHGLSGILSRYSVSAIVFLLSITATLLCRSLHKRFMVEENLRQAKEETEEINEELIKTTAKANDMATQAEWANVAKSQFLANMSHEIRTPMNGIVGAITLVLTKNLDEKVREYLTIAQR</sequence>
<feature type="coiled-coil region" evidence="3">
    <location>
        <begin position="291"/>
        <end position="318"/>
    </location>
</feature>
<proteinExistence type="predicted"/>
<dbReference type="PANTHER" id="PTHR45339">
    <property type="entry name" value="HYBRID SIGNAL TRANSDUCTION HISTIDINE KINASE J"/>
    <property type="match status" value="1"/>
</dbReference>
<protein>
    <recommendedName>
        <fullName evidence="4">Signal transduction histidine kinase dimerisation/phosphoacceptor domain-containing protein</fullName>
    </recommendedName>
</protein>